<reference evidence="1 2" key="1">
    <citation type="journal article" date="2017" name="Curr. Microbiol.">
        <title>Mucilaginibacter ginsenosidivorans sp. nov., Isolated from Soil of Ginseng Field.</title>
        <authorList>
            <person name="Kim M.M."/>
            <person name="Siddiqi M.Z."/>
            <person name="Im W.T."/>
        </authorList>
    </citation>
    <scope>NUCLEOTIDE SEQUENCE [LARGE SCALE GENOMIC DNA]</scope>
    <source>
        <strain evidence="1 2">Gsoil 3017</strain>
    </source>
</reference>
<dbReference type="OrthoDB" id="1036397at2"/>
<gene>
    <name evidence="1" type="ORF">FRZ54_20980</name>
</gene>
<protein>
    <submittedName>
        <fullName evidence="1">Uncharacterized protein</fullName>
    </submittedName>
</protein>
<dbReference type="EMBL" id="CP042436">
    <property type="protein sequence ID" value="QEC64937.1"/>
    <property type="molecule type" value="Genomic_DNA"/>
</dbReference>
<dbReference type="Proteomes" id="UP000321479">
    <property type="component" value="Chromosome"/>
</dbReference>
<proteinExistence type="predicted"/>
<dbReference type="AlphaFoldDB" id="A0A5B8V0A7"/>
<keyword evidence="2" id="KW-1185">Reference proteome</keyword>
<sequence length="71" mass="8114">MKILVFKTDVSSRRKAKRAGDLLAALPTVRKWNFDLDDCDKVLRIEATKTETRMIESLLRAAGFVCEELDD</sequence>
<evidence type="ECO:0000313" key="1">
    <source>
        <dbReference type="EMBL" id="QEC64937.1"/>
    </source>
</evidence>
<dbReference type="KEGG" id="mgin:FRZ54_20980"/>
<accession>A0A5B8V0A7</accession>
<name>A0A5B8V0A7_9SPHI</name>
<organism evidence="1 2">
    <name type="scientific">Mucilaginibacter ginsenosidivorans</name>
    <dbReference type="NCBI Taxonomy" id="398053"/>
    <lineage>
        <taxon>Bacteria</taxon>
        <taxon>Pseudomonadati</taxon>
        <taxon>Bacteroidota</taxon>
        <taxon>Sphingobacteriia</taxon>
        <taxon>Sphingobacteriales</taxon>
        <taxon>Sphingobacteriaceae</taxon>
        <taxon>Mucilaginibacter</taxon>
    </lineage>
</organism>
<evidence type="ECO:0000313" key="2">
    <source>
        <dbReference type="Proteomes" id="UP000321479"/>
    </source>
</evidence>
<dbReference type="RefSeq" id="WP_147033770.1">
    <property type="nucleotide sequence ID" value="NZ_CP042436.1"/>
</dbReference>